<keyword evidence="3" id="KW-1185">Reference proteome</keyword>
<evidence type="ECO:0000313" key="3">
    <source>
        <dbReference type="Proteomes" id="UP000554482"/>
    </source>
</evidence>
<evidence type="ECO:0008006" key="4">
    <source>
        <dbReference type="Google" id="ProtNLM"/>
    </source>
</evidence>
<dbReference type="AlphaFoldDB" id="A0A7J6V1F4"/>
<reference evidence="2 3" key="1">
    <citation type="submission" date="2020-06" db="EMBL/GenBank/DDBJ databases">
        <title>Transcriptomic and genomic resources for Thalictrum thalictroides and T. hernandezii: Facilitating candidate gene discovery in an emerging model plant lineage.</title>
        <authorList>
            <person name="Arias T."/>
            <person name="Riano-Pachon D.M."/>
            <person name="Di Stilio V.S."/>
        </authorList>
    </citation>
    <scope>NUCLEOTIDE SEQUENCE [LARGE SCALE GENOMIC DNA]</scope>
    <source>
        <strain evidence="3">cv. WT478/WT964</strain>
        <tissue evidence="2">Leaves</tissue>
    </source>
</reference>
<comment type="caution">
    <text evidence="2">The sequence shown here is derived from an EMBL/GenBank/DDBJ whole genome shotgun (WGS) entry which is preliminary data.</text>
</comment>
<evidence type="ECO:0000256" key="1">
    <source>
        <dbReference type="SAM" id="Phobius"/>
    </source>
</evidence>
<dbReference type="OrthoDB" id="73614at2759"/>
<sequence length="66" mass="7070">MWKFGGSLLGGEEDREDNLLIDESDELCSLSPLQRIYAFAVSMTVGLIFMLLVCTGGSVGVISLGD</sequence>
<accession>A0A7J6V1F4</accession>
<gene>
    <name evidence="2" type="ORF">FRX31_031802</name>
</gene>
<organism evidence="2 3">
    <name type="scientific">Thalictrum thalictroides</name>
    <name type="common">Rue-anemone</name>
    <name type="synonym">Anemone thalictroides</name>
    <dbReference type="NCBI Taxonomy" id="46969"/>
    <lineage>
        <taxon>Eukaryota</taxon>
        <taxon>Viridiplantae</taxon>
        <taxon>Streptophyta</taxon>
        <taxon>Embryophyta</taxon>
        <taxon>Tracheophyta</taxon>
        <taxon>Spermatophyta</taxon>
        <taxon>Magnoliopsida</taxon>
        <taxon>Ranunculales</taxon>
        <taxon>Ranunculaceae</taxon>
        <taxon>Thalictroideae</taxon>
        <taxon>Thalictrum</taxon>
    </lineage>
</organism>
<protein>
    <recommendedName>
        <fullName evidence="4">Transmembrane protein</fullName>
    </recommendedName>
</protein>
<name>A0A7J6V1F4_THATH</name>
<keyword evidence="1" id="KW-1133">Transmembrane helix</keyword>
<evidence type="ECO:0000313" key="2">
    <source>
        <dbReference type="EMBL" id="KAF5178611.1"/>
    </source>
</evidence>
<dbReference type="Proteomes" id="UP000554482">
    <property type="component" value="Unassembled WGS sequence"/>
</dbReference>
<feature type="transmembrane region" description="Helical" evidence="1">
    <location>
        <begin position="36"/>
        <end position="64"/>
    </location>
</feature>
<keyword evidence="1" id="KW-0472">Membrane</keyword>
<proteinExistence type="predicted"/>
<dbReference type="EMBL" id="JABWDY010039872">
    <property type="protein sequence ID" value="KAF5178611.1"/>
    <property type="molecule type" value="Genomic_DNA"/>
</dbReference>
<keyword evidence="1" id="KW-0812">Transmembrane</keyword>